<dbReference type="InterPro" id="IPR001611">
    <property type="entry name" value="Leu-rich_rpt"/>
</dbReference>
<accession>A0A7S1M0N5</accession>
<dbReference type="EMBL" id="HBGF01024546">
    <property type="protein sequence ID" value="CAD9118921.1"/>
    <property type="molecule type" value="Transcribed_RNA"/>
</dbReference>
<dbReference type="SUPFAM" id="SSF52047">
    <property type="entry name" value="RNI-like"/>
    <property type="match status" value="1"/>
</dbReference>
<dbReference type="SMART" id="SM00368">
    <property type="entry name" value="LRR_RI"/>
    <property type="match status" value="3"/>
</dbReference>
<protein>
    <submittedName>
        <fullName evidence="2">Uncharacterized protein</fullName>
    </submittedName>
</protein>
<dbReference type="InterPro" id="IPR052201">
    <property type="entry name" value="LRR-containing_regulator"/>
</dbReference>
<gene>
    <name evidence="2" type="ORF">NDES1114_LOCUS16280</name>
</gene>
<dbReference type="Pfam" id="PF13516">
    <property type="entry name" value="LRR_6"/>
    <property type="match status" value="1"/>
</dbReference>
<evidence type="ECO:0000313" key="2">
    <source>
        <dbReference type="EMBL" id="CAD9118921.1"/>
    </source>
</evidence>
<dbReference type="Gene3D" id="3.80.10.10">
    <property type="entry name" value="Ribonuclease Inhibitor"/>
    <property type="match status" value="2"/>
</dbReference>
<dbReference type="AlphaFoldDB" id="A0A7S1M0N5"/>
<keyword evidence="1" id="KW-0677">Repeat</keyword>
<dbReference type="PANTHER" id="PTHR24111">
    <property type="entry name" value="LEUCINE-RICH REPEAT-CONTAINING PROTEIN 34"/>
    <property type="match status" value="1"/>
</dbReference>
<proteinExistence type="predicted"/>
<dbReference type="PANTHER" id="PTHR24111:SF0">
    <property type="entry name" value="LEUCINE-RICH REPEAT-CONTAINING PROTEIN"/>
    <property type="match status" value="1"/>
</dbReference>
<name>A0A7S1M0N5_NEODS</name>
<dbReference type="InterPro" id="IPR032675">
    <property type="entry name" value="LRR_dom_sf"/>
</dbReference>
<organism evidence="2">
    <name type="scientific">Neobodo designis</name>
    <name type="common">Flagellated protozoan</name>
    <name type="synonym">Bodo designis</name>
    <dbReference type="NCBI Taxonomy" id="312471"/>
    <lineage>
        <taxon>Eukaryota</taxon>
        <taxon>Discoba</taxon>
        <taxon>Euglenozoa</taxon>
        <taxon>Kinetoplastea</taxon>
        <taxon>Metakinetoplastina</taxon>
        <taxon>Neobodonida</taxon>
        <taxon>Neobodo</taxon>
    </lineage>
</organism>
<sequence>MSSEVPDHNDPFRRRMALQFPGCIADLAELLARLEFVQDDIITEIDLSHNTAVESCEGLHRFIQRLAQDDQRNCRSIDLSETGISTDTILALCAALAKCPSITRLKVASLKGPVDWERGLRALCETLSANDSIEELDMSENALGTGVSGLLNVLRGHPKLAVLRLYAVGVPEQAVPMISALQQIKDLDLGGNTCDFSEVRWNELVELRSLSLRHSPFAGSLQGLSSCPSLRSLDLTGSVLDSAGFARMCTVVASSTTLERLCLGGCSGGRIEDALAAVVKNGSITEELDFSSSSCLDVSPVNADGNGLWVDFCRRVLTVGKLKMRDSALSALHVEELVRAFYELEDPTSARVSEVDLRDNPLGDEGADWVAELLSLACVKTLLLGGNCIEDGTPVCEALRARLSTVGSMHTVLCGPSGASQNRFTREQLQWLAKVGVKDANHTAGFNATAAPFLPAAADAFRPFGQP</sequence>
<reference evidence="2" key="1">
    <citation type="submission" date="2021-01" db="EMBL/GenBank/DDBJ databases">
        <authorList>
            <person name="Corre E."/>
            <person name="Pelletier E."/>
            <person name="Niang G."/>
            <person name="Scheremetjew M."/>
            <person name="Finn R."/>
            <person name="Kale V."/>
            <person name="Holt S."/>
            <person name="Cochrane G."/>
            <person name="Meng A."/>
            <person name="Brown T."/>
            <person name="Cohen L."/>
        </authorList>
    </citation>
    <scope>NUCLEOTIDE SEQUENCE</scope>
    <source>
        <strain evidence="2">CCAP 1951/1</strain>
    </source>
</reference>
<evidence type="ECO:0000256" key="1">
    <source>
        <dbReference type="ARBA" id="ARBA00022737"/>
    </source>
</evidence>